<keyword evidence="1" id="KW-0175">Coiled coil</keyword>
<dbReference type="RefSeq" id="WP_146029467.1">
    <property type="nucleotide sequence ID" value="NZ_POSM01000026.1"/>
</dbReference>
<dbReference type="Pfam" id="PF17892">
    <property type="entry name" value="Cadherin_5"/>
    <property type="match status" value="1"/>
</dbReference>
<feature type="domain" description="Cadherin-like" evidence="2">
    <location>
        <begin position="251"/>
        <end position="312"/>
    </location>
</feature>
<evidence type="ECO:0000256" key="1">
    <source>
        <dbReference type="SAM" id="Coils"/>
    </source>
</evidence>
<dbReference type="EMBL" id="POSM01000026">
    <property type="protein sequence ID" value="PNH99632.1"/>
    <property type="molecule type" value="Genomic_DNA"/>
</dbReference>
<protein>
    <submittedName>
        <fullName evidence="3">Hemolysin</fullName>
    </submittedName>
</protein>
<evidence type="ECO:0000313" key="3">
    <source>
        <dbReference type="EMBL" id="PNH99632.1"/>
    </source>
</evidence>
<feature type="coiled-coil region" evidence="1">
    <location>
        <begin position="51"/>
        <end position="78"/>
    </location>
</feature>
<reference evidence="3 4" key="1">
    <citation type="submission" date="2018-01" db="EMBL/GenBank/DDBJ databases">
        <title>Draft genome sequences of six Vibrio diazotrophicus strains isolated from deep-sea sediments of the Baltic Sea.</title>
        <authorList>
            <person name="Castillo D."/>
            <person name="Vandieken V."/>
            <person name="Chiang O."/>
            <person name="Middelboe M."/>
        </authorList>
    </citation>
    <scope>NUCLEOTIDE SEQUENCE [LARGE SCALE GENOMIC DNA]</scope>
    <source>
        <strain evidence="3 4">65.10M</strain>
    </source>
</reference>
<dbReference type="InterPro" id="IPR041690">
    <property type="entry name" value="Cadherin_5"/>
</dbReference>
<dbReference type="Proteomes" id="UP000236547">
    <property type="component" value="Unassembled WGS sequence"/>
</dbReference>
<feature type="non-terminal residue" evidence="3">
    <location>
        <position position="317"/>
    </location>
</feature>
<gene>
    <name evidence="3" type="ORF">C1O25_16340</name>
</gene>
<dbReference type="Pfam" id="PF17963">
    <property type="entry name" value="Big_9"/>
    <property type="match status" value="1"/>
</dbReference>
<accession>A0ABX4W843</accession>
<evidence type="ECO:0000313" key="4">
    <source>
        <dbReference type="Proteomes" id="UP000236547"/>
    </source>
</evidence>
<name>A0ABX4W843_VIBDI</name>
<dbReference type="NCBIfam" id="NF012211">
    <property type="entry name" value="tand_rpt_95"/>
    <property type="match status" value="1"/>
</dbReference>
<evidence type="ECO:0000259" key="2">
    <source>
        <dbReference type="Pfam" id="PF17892"/>
    </source>
</evidence>
<proteinExistence type="predicted"/>
<organism evidence="3 4">
    <name type="scientific">Vibrio diazotrophicus</name>
    <dbReference type="NCBI Taxonomy" id="685"/>
    <lineage>
        <taxon>Bacteria</taxon>
        <taxon>Pseudomonadati</taxon>
        <taxon>Pseudomonadota</taxon>
        <taxon>Gammaproteobacteria</taxon>
        <taxon>Vibrionales</taxon>
        <taxon>Vibrionaceae</taxon>
        <taxon>Vibrio</taxon>
    </lineage>
</organism>
<keyword evidence="4" id="KW-1185">Reference proteome</keyword>
<sequence length="317" mass="32609">MAKGSLFSIASLAVNQMIVIDKNGDIKIATIGEELPEGSVVIQRGDEAGFNNEVTTQLVDQNNELQDVTDDVAQLLAALEEGQDPTQLDEELAPAAGGSNGSAPTDSASIDRVGSEIIASTNFSTTGFESLGLSQTQSLALINLNRSNSNVITDAADRNSDPKAQNDTISVDEDTSVTIDVLSNDSDKDGDPLTIVSATVPQEQGSVEIVGGKLVFTPAENYNGQANIEYTISDGQGGSDTAKVTVTVNPVNDAPVGEADTAEAVEGTTITVTESVLDNDDDVEGNTLTVVGVNSSAADAVTVPTNGTYTIKTALGG</sequence>
<dbReference type="Gene3D" id="2.60.40.2810">
    <property type="match status" value="1"/>
</dbReference>
<comment type="caution">
    <text evidence="3">The sequence shown here is derived from an EMBL/GenBank/DDBJ whole genome shotgun (WGS) entry which is preliminary data.</text>
</comment>